<proteinExistence type="predicted"/>
<accession>A0ABV9CQF5</accession>
<gene>
    <name evidence="2" type="ORF">ACFO60_32280</name>
</gene>
<evidence type="ECO:0000313" key="2">
    <source>
        <dbReference type="EMBL" id="MFC4535466.1"/>
    </source>
</evidence>
<comment type="caution">
    <text evidence="2">The sequence shown here is derived from an EMBL/GenBank/DDBJ whole genome shotgun (WGS) entry which is preliminary data.</text>
</comment>
<dbReference type="EMBL" id="JBHSFP010000031">
    <property type="protein sequence ID" value="MFC4535466.1"/>
    <property type="molecule type" value="Genomic_DNA"/>
</dbReference>
<dbReference type="Proteomes" id="UP001596004">
    <property type="component" value="Unassembled WGS sequence"/>
</dbReference>
<dbReference type="NCBIfam" id="NF040565">
    <property type="entry name" value="SCO2521_fam"/>
    <property type="match status" value="1"/>
</dbReference>
<reference evidence="3" key="1">
    <citation type="journal article" date="2019" name="Int. J. Syst. Evol. Microbiol.">
        <title>The Global Catalogue of Microorganisms (GCM) 10K type strain sequencing project: providing services to taxonomists for standard genome sequencing and annotation.</title>
        <authorList>
            <consortium name="The Broad Institute Genomics Platform"/>
            <consortium name="The Broad Institute Genome Sequencing Center for Infectious Disease"/>
            <person name="Wu L."/>
            <person name="Ma J."/>
        </authorList>
    </citation>
    <scope>NUCLEOTIDE SEQUENCE [LARGE SCALE GENOMIC DNA]</scope>
    <source>
        <strain evidence="3">CGMCC 4.7132</strain>
    </source>
</reference>
<protein>
    <submittedName>
        <fullName evidence="2">SCO2521 family protein</fullName>
    </submittedName>
</protein>
<organism evidence="2 3">
    <name type="scientific">Sphaerisporangium dianthi</name>
    <dbReference type="NCBI Taxonomy" id="1436120"/>
    <lineage>
        <taxon>Bacteria</taxon>
        <taxon>Bacillati</taxon>
        <taxon>Actinomycetota</taxon>
        <taxon>Actinomycetes</taxon>
        <taxon>Streptosporangiales</taxon>
        <taxon>Streptosporangiaceae</taxon>
        <taxon>Sphaerisporangium</taxon>
    </lineage>
</organism>
<name>A0ABV9CQF5_9ACTN</name>
<sequence>MSSCEPEVLPAWVPEDHVLMMGEVRTGLLQNTVQISLPACEDVLNLMAGERVLTSRRPIPRADSPDVLTGVDCALATASGARVRGVGTVVSHAAITGGRVLQTSSYARLAPSAVNRRMPWSHYLATPGVVEVLGRPRWADLAAGFSAPAVPHGRLDFGAISERLMDAVQASPHLDRQAPFRAARTRLRWVIATKEEDALDIHLVLVNDTVRTLRLAGDPANAVVAFCEDLALHDWLLTTVDALTERAFIGSAPPAEVAARLAPAIDHLLHLWMPAARMDDSVLHFWEQLERKPGFGRQWRSSVDRIRDQVASNTLSLLSLMARDRRDSDERKSPRRAECGGNVKSPP</sequence>
<keyword evidence="3" id="KW-1185">Reference proteome</keyword>
<feature type="region of interest" description="Disordered" evidence="1">
    <location>
        <begin position="323"/>
        <end position="347"/>
    </location>
</feature>
<evidence type="ECO:0000313" key="3">
    <source>
        <dbReference type="Proteomes" id="UP001596004"/>
    </source>
</evidence>
<dbReference type="RefSeq" id="WP_380848077.1">
    <property type="nucleotide sequence ID" value="NZ_JBHSFP010000031.1"/>
</dbReference>
<dbReference type="InterPro" id="IPR049749">
    <property type="entry name" value="SCO2521-like"/>
</dbReference>
<evidence type="ECO:0000256" key="1">
    <source>
        <dbReference type="SAM" id="MobiDB-lite"/>
    </source>
</evidence>
<feature type="compositionally biased region" description="Basic and acidic residues" evidence="1">
    <location>
        <begin position="323"/>
        <end position="338"/>
    </location>
</feature>